<dbReference type="Proteomes" id="UP000008825">
    <property type="component" value="Chromosome"/>
</dbReference>
<dbReference type="EMBL" id="CP001124">
    <property type="protein sequence ID" value="ACH40486.1"/>
    <property type="molecule type" value="Genomic_DNA"/>
</dbReference>
<reference evidence="2 3" key="2">
    <citation type="journal article" date="2010" name="BMC Genomics">
        <title>The genome of Geobacter bemidjiensis, exemplar for the subsurface clade of Geobacter species that predominate in Fe(III)-reducing subsurface environments.</title>
        <authorList>
            <person name="Aklujkar M."/>
            <person name="Young N.D."/>
            <person name="Holmes D."/>
            <person name="Chavan M."/>
            <person name="Risso C."/>
            <person name="Kiss H.E."/>
            <person name="Han C.S."/>
            <person name="Land M.L."/>
            <person name="Lovley D.R."/>
        </authorList>
    </citation>
    <scope>NUCLEOTIDE SEQUENCE [LARGE SCALE GENOMIC DNA]</scope>
    <source>
        <strain evidence="3">ATCC BAA-1014 / DSM 16622 / JCM 12645 / Bem</strain>
    </source>
</reference>
<evidence type="ECO:0000313" key="3">
    <source>
        <dbReference type="Proteomes" id="UP000008825"/>
    </source>
</evidence>
<name>B5EC30_CITBB</name>
<dbReference type="KEGG" id="gbm:Gbem_3493"/>
<evidence type="ECO:0000256" key="1">
    <source>
        <dbReference type="SAM" id="MobiDB-lite"/>
    </source>
</evidence>
<reference evidence="2 3" key="1">
    <citation type="submission" date="2008-07" db="EMBL/GenBank/DDBJ databases">
        <title>Complete sequence of Geobacter bemidjiensis BEM.</title>
        <authorList>
            <consortium name="US DOE Joint Genome Institute"/>
            <person name="Lucas S."/>
            <person name="Copeland A."/>
            <person name="Lapidus A."/>
            <person name="Glavina del Rio T."/>
            <person name="Dalin E."/>
            <person name="Tice H."/>
            <person name="Bruce D."/>
            <person name="Goodwin L."/>
            <person name="Pitluck S."/>
            <person name="Kiss H."/>
            <person name="Brettin T."/>
            <person name="Detter J.C."/>
            <person name="Han C."/>
            <person name="Kuske C.R."/>
            <person name="Schmutz J."/>
            <person name="Larimer F."/>
            <person name="Land M."/>
            <person name="Hauser L."/>
            <person name="Kyrpides N."/>
            <person name="Lykidis A."/>
            <person name="Lovley D."/>
            <person name="Richardson P."/>
        </authorList>
    </citation>
    <scope>NUCLEOTIDE SEQUENCE [LARGE SCALE GENOMIC DNA]</scope>
    <source>
        <strain evidence="3">ATCC BAA-1014 / DSM 16622 / JCM 12645 / Bem</strain>
    </source>
</reference>
<sequence length="224" mass="25573">MNGGNWVPISKALLSELPKDRAFTRLEAMLSLSVDYDQGKQVTVNGYASLWRWSRGRVDRFLGEIGASIEYPETTGQKQNQRGQIMIQISSRSRADNGQIKIIDSKCLPSVTDRKRTEDGQITDRSQCTTKDPNPNPLKDSSDFALFFEKLWAAYPRKDGKKSAQRHFSATVKNESDKERINLALGSYLDHIEREGVQPRFVKKGETWFNNWQDWIPEEESNAA</sequence>
<accession>B5EC30</accession>
<evidence type="ECO:0000313" key="2">
    <source>
        <dbReference type="EMBL" id="ACH40486.1"/>
    </source>
</evidence>
<organism evidence="2 3">
    <name type="scientific">Citrifermentans bemidjiense (strain ATCC BAA-1014 / DSM 16622 / JCM 12645 / Bem)</name>
    <name type="common">Geobacter bemidjiensis</name>
    <dbReference type="NCBI Taxonomy" id="404380"/>
    <lineage>
        <taxon>Bacteria</taxon>
        <taxon>Pseudomonadati</taxon>
        <taxon>Thermodesulfobacteriota</taxon>
        <taxon>Desulfuromonadia</taxon>
        <taxon>Geobacterales</taxon>
        <taxon>Geobacteraceae</taxon>
        <taxon>Citrifermentans</taxon>
    </lineage>
</organism>
<dbReference type="STRING" id="404380.Gbem_3493"/>
<feature type="region of interest" description="Disordered" evidence="1">
    <location>
        <begin position="112"/>
        <end position="137"/>
    </location>
</feature>
<gene>
    <name evidence="2" type="ordered locus">Gbem_3493</name>
</gene>
<proteinExistence type="predicted"/>
<feature type="compositionally biased region" description="Polar residues" evidence="1">
    <location>
        <begin position="123"/>
        <end position="133"/>
    </location>
</feature>
<dbReference type="HOGENOM" id="CLU_1233575_0_0_7"/>
<keyword evidence="3" id="KW-1185">Reference proteome</keyword>
<dbReference type="AlphaFoldDB" id="B5EC30"/>
<protein>
    <submittedName>
        <fullName evidence="2">Uncharacterized protein</fullName>
    </submittedName>
</protein>